<organism evidence="2 3">
    <name type="scientific">Amycolatopsis alkalitolerans</name>
    <dbReference type="NCBI Taxonomy" id="2547244"/>
    <lineage>
        <taxon>Bacteria</taxon>
        <taxon>Bacillati</taxon>
        <taxon>Actinomycetota</taxon>
        <taxon>Actinomycetes</taxon>
        <taxon>Pseudonocardiales</taxon>
        <taxon>Pseudonocardiaceae</taxon>
        <taxon>Amycolatopsis</taxon>
    </lineage>
</organism>
<dbReference type="SMART" id="SM00332">
    <property type="entry name" value="PP2Cc"/>
    <property type="match status" value="1"/>
</dbReference>
<dbReference type="InterPro" id="IPR001932">
    <property type="entry name" value="PPM-type_phosphatase-like_dom"/>
</dbReference>
<sequence length="245" mass="24941">MTPTLTPVWQTASAQGPRTVNADATDAYRDPGTGQAVFALADGVGDTPSAAHAARLAAAAAVRAPAGEGTVGALLAAQDAVAAEPTAGDCVLVVAMPSGDGYRVGWVGDARAYAWSGDRLAQLTTDHTLAQYFRDHGATPRPHMEHMVTTSVRTAGATEFGHAEVRSAAGLLLTSDGVHKVLTMAAMAELLRHPVNSAVALTEAAIAAGGADNATATFVEFTPTPPRATFQTPNSTLGSGLVPFL</sequence>
<dbReference type="OrthoDB" id="9801841at2"/>
<name>A0A5C4M0K1_9PSEU</name>
<protein>
    <submittedName>
        <fullName evidence="2">Serine/threonine protein phosphatase</fullName>
    </submittedName>
</protein>
<comment type="caution">
    <text evidence="2">The sequence shown here is derived from an EMBL/GenBank/DDBJ whole genome shotgun (WGS) entry which is preliminary data.</text>
</comment>
<feature type="domain" description="PPM-type phosphatase" evidence="1">
    <location>
        <begin position="8"/>
        <end position="221"/>
    </location>
</feature>
<dbReference type="EMBL" id="VDFW01000015">
    <property type="protein sequence ID" value="TNC24354.1"/>
    <property type="molecule type" value="Genomic_DNA"/>
</dbReference>
<keyword evidence="3" id="KW-1185">Reference proteome</keyword>
<evidence type="ECO:0000259" key="1">
    <source>
        <dbReference type="PROSITE" id="PS51746"/>
    </source>
</evidence>
<accession>A0A5C4M0K1</accession>
<dbReference type="Gene3D" id="3.60.40.10">
    <property type="entry name" value="PPM-type phosphatase domain"/>
    <property type="match status" value="1"/>
</dbReference>
<gene>
    <name evidence="2" type="ORF">FG385_18185</name>
</gene>
<evidence type="ECO:0000313" key="3">
    <source>
        <dbReference type="Proteomes" id="UP000305546"/>
    </source>
</evidence>
<dbReference type="PROSITE" id="PS51746">
    <property type="entry name" value="PPM_2"/>
    <property type="match status" value="1"/>
</dbReference>
<dbReference type="InterPro" id="IPR036457">
    <property type="entry name" value="PPM-type-like_dom_sf"/>
</dbReference>
<proteinExistence type="predicted"/>
<dbReference type="RefSeq" id="WP_139097953.1">
    <property type="nucleotide sequence ID" value="NZ_VDFW01000015.1"/>
</dbReference>
<dbReference type="Proteomes" id="UP000305546">
    <property type="component" value="Unassembled WGS sequence"/>
</dbReference>
<dbReference type="AlphaFoldDB" id="A0A5C4M0K1"/>
<evidence type="ECO:0000313" key="2">
    <source>
        <dbReference type="EMBL" id="TNC24354.1"/>
    </source>
</evidence>
<reference evidence="2 3" key="1">
    <citation type="submission" date="2019-06" db="EMBL/GenBank/DDBJ databases">
        <title>Amycolatopsis alkalitolerans sp. nov., isolated from Gastrodia elata Blume.</title>
        <authorList>
            <person name="Narsing Rao M.P."/>
            <person name="Li W.J."/>
        </authorList>
    </citation>
    <scope>NUCLEOTIDE SEQUENCE [LARGE SCALE GENOMIC DNA]</scope>
    <source>
        <strain evidence="2 3">SYSUP0005</strain>
    </source>
</reference>
<dbReference type="SUPFAM" id="SSF81606">
    <property type="entry name" value="PP2C-like"/>
    <property type="match status" value="1"/>
</dbReference>